<organism evidence="1">
    <name type="scientific">Spodoptera frugiperda</name>
    <name type="common">Fall armyworm</name>
    <dbReference type="NCBI Taxonomy" id="7108"/>
    <lineage>
        <taxon>Eukaryota</taxon>
        <taxon>Metazoa</taxon>
        <taxon>Ecdysozoa</taxon>
        <taxon>Arthropoda</taxon>
        <taxon>Hexapoda</taxon>
        <taxon>Insecta</taxon>
        <taxon>Pterygota</taxon>
        <taxon>Neoptera</taxon>
        <taxon>Endopterygota</taxon>
        <taxon>Lepidoptera</taxon>
        <taxon>Glossata</taxon>
        <taxon>Ditrysia</taxon>
        <taxon>Noctuoidea</taxon>
        <taxon>Noctuidae</taxon>
        <taxon>Amphipyrinae</taxon>
        <taxon>Spodoptera</taxon>
    </lineage>
</organism>
<evidence type="ECO:0000313" key="1">
    <source>
        <dbReference type="EMBL" id="SOQ34156.1"/>
    </source>
</evidence>
<name>A0A2H1V052_SPOFR</name>
<proteinExistence type="predicted"/>
<sequence>MLLKELSIFKGANHPMTSSALCEARWSVRLLLTKIHPVPTPAFRAGAPLGNLQLSRSHTQLEQNITKNKKKEIGMCGLCRSILHYLWPVEFLKMAEDVDDDDDIANFMLKFRH</sequence>
<dbReference type="AlphaFoldDB" id="A0A2H1V052"/>
<accession>A0A2H1V052</accession>
<gene>
    <name evidence="1" type="ORF">SFRICE_025522</name>
</gene>
<reference evidence="1" key="1">
    <citation type="submission" date="2016-07" db="EMBL/GenBank/DDBJ databases">
        <authorList>
            <person name="Bretaudeau A."/>
        </authorList>
    </citation>
    <scope>NUCLEOTIDE SEQUENCE</scope>
    <source>
        <strain evidence="1">Rice</strain>
        <tissue evidence="1">Whole body</tissue>
    </source>
</reference>
<protein>
    <submittedName>
        <fullName evidence="1">SFRICE_025522</fullName>
    </submittedName>
</protein>
<dbReference type="EMBL" id="ODYU01000047">
    <property type="protein sequence ID" value="SOQ34156.1"/>
    <property type="molecule type" value="Genomic_DNA"/>
</dbReference>